<accession>A0A835YRX9</accession>
<gene>
    <name evidence="2" type="ORF">JKP88DRAFT_349767</name>
</gene>
<dbReference type="PANTHER" id="PTHR46586:SF3">
    <property type="entry name" value="ANKYRIN REPEAT-CONTAINING PROTEIN"/>
    <property type="match status" value="1"/>
</dbReference>
<name>A0A835YRX9_9STRA</name>
<dbReference type="SUPFAM" id="SSF140860">
    <property type="entry name" value="Pseudo ankyrin repeat-like"/>
    <property type="match status" value="1"/>
</dbReference>
<evidence type="ECO:0000256" key="1">
    <source>
        <dbReference type="SAM" id="MobiDB-lite"/>
    </source>
</evidence>
<feature type="compositionally biased region" description="Basic residues" evidence="1">
    <location>
        <begin position="316"/>
        <end position="326"/>
    </location>
</feature>
<dbReference type="Gene3D" id="3.30.300.20">
    <property type="match status" value="1"/>
</dbReference>
<evidence type="ECO:0000313" key="3">
    <source>
        <dbReference type="Proteomes" id="UP000664859"/>
    </source>
</evidence>
<dbReference type="InterPro" id="IPR036770">
    <property type="entry name" value="Ankyrin_rpt-contain_sf"/>
</dbReference>
<feature type="compositionally biased region" description="Basic and acidic residues" evidence="1">
    <location>
        <begin position="327"/>
        <end position="340"/>
    </location>
</feature>
<feature type="region of interest" description="Disordered" evidence="1">
    <location>
        <begin position="315"/>
        <end position="354"/>
    </location>
</feature>
<dbReference type="InterPro" id="IPR015946">
    <property type="entry name" value="KH_dom-like_a/b"/>
</dbReference>
<organism evidence="2 3">
    <name type="scientific">Tribonema minus</name>
    <dbReference type="NCBI Taxonomy" id="303371"/>
    <lineage>
        <taxon>Eukaryota</taxon>
        <taxon>Sar</taxon>
        <taxon>Stramenopiles</taxon>
        <taxon>Ochrophyta</taxon>
        <taxon>PX clade</taxon>
        <taxon>Xanthophyceae</taxon>
        <taxon>Tribonematales</taxon>
        <taxon>Tribonemataceae</taxon>
        <taxon>Tribonema</taxon>
    </lineage>
</organism>
<keyword evidence="3" id="KW-1185">Reference proteome</keyword>
<dbReference type="PANTHER" id="PTHR46586">
    <property type="entry name" value="ANKYRIN REPEAT-CONTAINING PROTEIN"/>
    <property type="match status" value="1"/>
</dbReference>
<evidence type="ECO:0000313" key="2">
    <source>
        <dbReference type="EMBL" id="KAG5180051.1"/>
    </source>
</evidence>
<proteinExistence type="predicted"/>
<dbReference type="OrthoDB" id="10681494at2759"/>
<protein>
    <recommendedName>
        <fullName evidence="4">Ankyrin repeat protein</fullName>
    </recommendedName>
</protein>
<dbReference type="EMBL" id="JAFCMP010000423">
    <property type="protein sequence ID" value="KAG5180051.1"/>
    <property type="molecule type" value="Genomic_DNA"/>
</dbReference>
<evidence type="ECO:0008006" key="4">
    <source>
        <dbReference type="Google" id="ProtNLM"/>
    </source>
</evidence>
<dbReference type="InterPro" id="IPR052050">
    <property type="entry name" value="SecEffector_AnkRepeat"/>
</dbReference>
<sequence length="354" mass="38775">MVISSCVACTLAAIHGHFEVLRWLHANECPWDEGTCCGAATRGDLEVLQWARANGCPWDSGTCSGAARSGNLEMLQWAREHGCLWDEDTCAEAAEQGHLERGHQEVLEWARAWMPRDDGLSAAVRKGLEELGKVASSRQAYSERPLAEARSARWSKSTRQLVKEEQYIDAISQIFDDELDGGSSALLVPGLAAEVASALFVPGLAAEVASVSISPDLAQLTVFWAFSEEPQEPVTAAVATMLKSATPATLPAIEARLIKMVEQRLAAQAGYLRATLATRVNSKKVPQVLFRHFAESDPVVRAAYKSYSYETAIARKGQRRSRRRARGGAEEGQGDKRPLRDNIPLPRIRLSSRH</sequence>
<dbReference type="AlphaFoldDB" id="A0A835YRX9"/>
<reference evidence="2" key="1">
    <citation type="submission" date="2021-02" db="EMBL/GenBank/DDBJ databases">
        <title>First Annotated Genome of the Yellow-green Alga Tribonema minus.</title>
        <authorList>
            <person name="Mahan K.M."/>
        </authorList>
    </citation>
    <scope>NUCLEOTIDE SEQUENCE</scope>
    <source>
        <strain evidence="2">UTEX B ZZ1240</strain>
    </source>
</reference>
<comment type="caution">
    <text evidence="2">The sequence shown here is derived from an EMBL/GenBank/DDBJ whole genome shotgun (WGS) entry which is preliminary data.</text>
</comment>
<dbReference type="Gene3D" id="1.25.40.20">
    <property type="entry name" value="Ankyrin repeat-containing domain"/>
    <property type="match status" value="1"/>
</dbReference>
<dbReference type="Proteomes" id="UP000664859">
    <property type="component" value="Unassembled WGS sequence"/>
</dbReference>